<dbReference type="RefSeq" id="WP_183977529.1">
    <property type="nucleotide sequence ID" value="NZ_JACHEB010000006.1"/>
</dbReference>
<evidence type="ECO:0000256" key="2">
    <source>
        <dbReference type="ARBA" id="ARBA00023002"/>
    </source>
</evidence>
<keyword evidence="2 4" id="KW-0560">Oxidoreductase</keyword>
<keyword evidence="4" id="KW-0408">Iron</keyword>
<keyword evidence="4" id="KW-0411">Iron-sulfur</keyword>
<comment type="catalytic activity">
    <reaction evidence="4">
        <text>[thioredoxin]-disulfide + sulfite + AMP + 2 H(+) = adenosine 5'-phosphosulfate + [thioredoxin]-dithiol</text>
        <dbReference type="Rhea" id="RHEA:21976"/>
        <dbReference type="Rhea" id="RHEA-COMP:10698"/>
        <dbReference type="Rhea" id="RHEA-COMP:10700"/>
        <dbReference type="ChEBI" id="CHEBI:15378"/>
        <dbReference type="ChEBI" id="CHEBI:17359"/>
        <dbReference type="ChEBI" id="CHEBI:29950"/>
        <dbReference type="ChEBI" id="CHEBI:50058"/>
        <dbReference type="ChEBI" id="CHEBI:58243"/>
        <dbReference type="ChEBI" id="CHEBI:456215"/>
        <dbReference type="EC" id="1.8.4.10"/>
    </reaction>
</comment>
<gene>
    <name evidence="4" type="primary">cysH</name>
    <name evidence="7" type="ORF">HDF14_002831</name>
</gene>
<organism evidence="7 8">
    <name type="scientific">Tunturiibacter gelidiferens</name>
    <dbReference type="NCBI Taxonomy" id="3069689"/>
    <lineage>
        <taxon>Bacteria</taxon>
        <taxon>Pseudomonadati</taxon>
        <taxon>Acidobacteriota</taxon>
        <taxon>Terriglobia</taxon>
        <taxon>Terriglobales</taxon>
        <taxon>Acidobacteriaceae</taxon>
        <taxon>Tunturiibacter</taxon>
    </lineage>
</organism>
<proteinExistence type="inferred from homology"/>
<dbReference type="EC" id="1.8.4.10" evidence="4"/>
<evidence type="ECO:0000256" key="3">
    <source>
        <dbReference type="ARBA" id="ARBA00024327"/>
    </source>
</evidence>
<dbReference type="GO" id="GO:0046872">
    <property type="term" value="F:metal ion binding"/>
    <property type="evidence" value="ECO:0007669"/>
    <property type="project" value="UniProtKB-KW"/>
</dbReference>
<comment type="pathway">
    <text evidence="3 4">Sulfur metabolism; hydrogen sulfide biosynthesis; sulfite from sulfate.</text>
</comment>
<dbReference type="NCBIfam" id="TIGR00434">
    <property type="entry name" value="cysH"/>
    <property type="match status" value="1"/>
</dbReference>
<comment type="function">
    <text evidence="4">Catalyzes the formation of sulfite from adenosine 5'-phosphosulfate (APS) using thioredoxin as an electron donor.</text>
</comment>
<sequence>MANELPYASTEDRIATAQTLIAEEISKHRRDLVLTNSFQAEDMVVLHMARQLLPDLPVVFLETGYHFVEVYEYRDRMAREWKLNLINVLPEITVAEQESQFGILNQTDASRCCGIRKVKPLFGALEGYSLWFTGLRREQAKSRASLCEVDHFALPSGKTIRKISPLAEWTAKDVWAYAGRHEIPLIDLYDKGYTSIGCEPCTSLPTDPNDPRSGRWGGQKQECGIHLQP</sequence>
<evidence type="ECO:0000256" key="1">
    <source>
        <dbReference type="ARBA" id="ARBA00009732"/>
    </source>
</evidence>
<dbReference type="Proteomes" id="UP000535182">
    <property type="component" value="Unassembled WGS sequence"/>
</dbReference>
<evidence type="ECO:0000313" key="7">
    <source>
        <dbReference type="EMBL" id="MBB5329213.1"/>
    </source>
</evidence>
<dbReference type="Gene3D" id="3.40.50.620">
    <property type="entry name" value="HUPs"/>
    <property type="match status" value="1"/>
</dbReference>
<dbReference type="InterPro" id="IPR014729">
    <property type="entry name" value="Rossmann-like_a/b/a_fold"/>
</dbReference>
<keyword evidence="4" id="KW-0479">Metal-binding</keyword>
<feature type="region of interest" description="Disordered" evidence="5">
    <location>
        <begin position="204"/>
        <end position="229"/>
    </location>
</feature>
<feature type="active site" description="Nucleophile; cysteine thiosulfonate intermediate" evidence="4">
    <location>
        <position position="223"/>
    </location>
</feature>
<comment type="caution">
    <text evidence="7">The sequence shown here is derived from an EMBL/GenBank/DDBJ whole genome shotgun (WGS) entry which is preliminary data.</text>
</comment>
<feature type="domain" description="Phosphoadenosine phosphosulphate reductase" evidence="6">
    <location>
        <begin position="32"/>
        <end position="203"/>
    </location>
</feature>
<comment type="similarity">
    <text evidence="1 4">Belongs to the PAPS reductase family. CysH subfamily.</text>
</comment>
<dbReference type="GO" id="GO:0004604">
    <property type="term" value="F:phosphoadenylyl-sulfate reductase (thioredoxin) activity"/>
    <property type="evidence" value="ECO:0007669"/>
    <property type="project" value="UniProtKB-UniRule"/>
</dbReference>
<keyword evidence="4" id="KW-0963">Cytoplasm</keyword>
<name>A0A9X0U4D1_9BACT</name>
<feature type="binding site" evidence="4">
    <location>
        <position position="198"/>
    </location>
    <ligand>
        <name>[4Fe-4S] cluster</name>
        <dbReference type="ChEBI" id="CHEBI:49883"/>
    </ligand>
</feature>
<dbReference type="GO" id="GO:0070814">
    <property type="term" value="P:hydrogen sulfide biosynthetic process"/>
    <property type="evidence" value="ECO:0007669"/>
    <property type="project" value="UniProtKB-UniRule"/>
</dbReference>
<dbReference type="CDD" id="cd23945">
    <property type="entry name" value="PAPS_reductase"/>
    <property type="match status" value="1"/>
</dbReference>
<keyword evidence="8" id="KW-1185">Reference proteome</keyword>
<feature type="binding site" evidence="4">
    <location>
        <position position="201"/>
    </location>
    <ligand>
        <name>[4Fe-4S] cluster</name>
        <dbReference type="ChEBI" id="CHEBI:49883"/>
    </ligand>
</feature>
<dbReference type="PIRSF" id="PIRSF000857">
    <property type="entry name" value="PAPS_reductase"/>
    <property type="match status" value="1"/>
</dbReference>
<dbReference type="EMBL" id="JACHEB010000006">
    <property type="protein sequence ID" value="MBB5329213.1"/>
    <property type="molecule type" value="Genomic_DNA"/>
</dbReference>
<dbReference type="GO" id="GO:0051539">
    <property type="term" value="F:4 iron, 4 sulfur cluster binding"/>
    <property type="evidence" value="ECO:0007669"/>
    <property type="project" value="UniProtKB-UniRule"/>
</dbReference>
<dbReference type="HAMAP" id="MF_00063">
    <property type="entry name" value="CysH"/>
    <property type="match status" value="1"/>
</dbReference>
<evidence type="ECO:0000313" key="8">
    <source>
        <dbReference type="Proteomes" id="UP000535182"/>
    </source>
</evidence>
<dbReference type="PANTHER" id="PTHR46509">
    <property type="entry name" value="PHOSPHOADENOSINE PHOSPHOSULFATE REDUCTASE"/>
    <property type="match status" value="1"/>
</dbReference>
<dbReference type="Pfam" id="PF01507">
    <property type="entry name" value="PAPS_reduct"/>
    <property type="match status" value="1"/>
</dbReference>
<evidence type="ECO:0000259" key="6">
    <source>
        <dbReference type="Pfam" id="PF01507"/>
    </source>
</evidence>
<comment type="subcellular location">
    <subcellularLocation>
        <location evidence="4">Cytoplasm</location>
    </subcellularLocation>
</comment>
<dbReference type="InterPro" id="IPR002500">
    <property type="entry name" value="PAPS_reduct_dom"/>
</dbReference>
<dbReference type="PANTHER" id="PTHR46509:SF1">
    <property type="entry name" value="PHOSPHOADENOSINE PHOSPHOSULFATE REDUCTASE"/>
    <property type="match status" value="1"/>
</dbReference>
<dbReference type="GO" id="GO:0043866">
    <property type="term" value="F:adenylyl-sulfate reductase (thioredoxin) activity"/>
    <property type="evidence" value="ECO:0007669"/>
    <property type="project" value="UniProtKB-EC"/>
</dbReference>
<protein>
    <recommendedName>
        <fullName evidence="4">Adenosine 5'-phosphosulfate reductase</fullName>
        <shortName evidence="4">APS reductase</shortName>
        <ecNumber evidence="4">1.8.4.10</ecNumber>
    </recommendedName>
    <alternativeName>
        <fullName evidence="4">5'-adenylylsulfate reductase</fullName>
    </alternativeName>
    <alternativeName>
        <fullName evidence="4">Thioredoxin-dependent 5'-adenylylsulfate reductase</fullName>
    </alternativeName>
</protein>
<feature type="binding site" evidence="4">
    <location>
        <position position="113"/>
    </location>
    <ligand>
        <name>[4Fe-4S] cluster</name>
        <dbReference type="ChEBI" id="CHEBI:49883"/>
    </ligand>
</feature>
<accession>A0A9X0U4D1</accession>
<dbReference type="InterPro" id="IPR004511">
    <property type="entry name" value="PAPS/APS_Rdtase"/>
</dbReference>
<feature type="binding site" evidence="4">
    <location>
        <position position="112"/>
    </location>
    <ligand>
        <name>[4Fe-4S] cluster</name>
        <dbReference type="ChEBI" id="CHEBI:49883"/>
    </ligand>
</feature>
<evidence type="ECO:0000256" key="5">
    <source>
        <dbReference type="SAM" id="MobiDB-lite"/>
    </source>
</evidence>
<reference evidence="7 8" key="1">
    <citation type="submission" date="2020-08" db="EMBL/GenBank/DDBJ databases">
        <title>Genomic Encyclopedia of Type Strains, Phase IV (KMG-V): Genome sequencing to study the core and pangenomes of soil and plant-associated prokaryotes.</title>
        <authorList>
            <person name="Whitman W."/>
        </authorList>
    </citation>
    <scope>NUCLEOTIDE SEQUENCE [LARGE SCALE GENOMIC DNA]</scope>
    <source>
        <strain evidence="7 8">X5P2</strain>
    </source>
</reference>
<dbReference type="AlphaFoldDB" id="A0A9X0U4D1"/>
<comment type="cofactor">
    <cofactor evidence="4">
        <name>[4Fe-4S] cluster</name>
        <dbReference type="ChEBI" id="CHEBI:49883"/>
    </cofactor>
    <text evidence="4">Binds 1 [4Fe-4S] cluster per subunit.</text>
</comment>
<dbReference type="GO" id="GO:0005737">
    <property type="term" value="C:cytoplasm"/>
    <property type="evidence" value="ECO:0007669"/>
    <property type="project" value="UniProtKB-SubCell"/>
</dbReference>
<dbReference type="GO" id="GO:0019379">
    <property type="term" value="P:sulfate assimilation, phosphoadenylyl sulfate reduction by phosphoadenylyl-sulfate reductase (thioredoxin)"/>
    <property type="evidence" value="ECO:0007669"/>
    <property type="project" value="UniProtKB-UniRule"/>
</dbReference>
<evidence type="ECO:0000256" key="4">
    <source>
        <dbReference type="HAMAP-Rule" id="MF_00063"/>
    </source>
</evidence>
<dbReference type="SUPFAM" id="SSF52402">
    <property type="entry name" value="Adenine nucleotide alpha hydrolases-like"/>
    <property type="match status" value="1"/>
</dbReference>
<dbReference type="NCBIfam" id="NF002537">
    <property type="entry name" value="PRK02090.1"/>
    <property type="match status" value="1"/>
</dbReference>